<sequence length="300" mass="34012">MDFVDDGPTGGVDYPRTYQEFREWFPDDASCAQYLASLRWPEGFRCPVCDGDKAWHTSTQHWKCAACARRTSVTAGTIFHRTRTPLSTWFAAIWLVTSQKNGVSAQNLHDMLGLGSYETAWAWLHKLRRAMVRPDRELLSGVVEVDESFIGGRATGKLGGSTDKVPVMIAVERFGTQWDRKLVLGRVRLGIATAPASLQSVDFARTTVEKGSLIRTDGARMFRVLGDEGYTHEYIAGHTSSEPGHVTLPGPHRIASLLKRWTAGTHHYRVERDHLPYYLDEFAFRFNRRRSKARGMLFYR</sequence>
<gene>
    <name evidence="2" type="ORF">ACHIPV_30370</name>
</gene>
<dbReference type="InterPro" id="IPR024442">
    <property type="entry name" value="Transposase_Zn_ribbon"/>
</dbReference>
<dbReference type="SMART" id="SM01126">
    <property type="entry name" value="DDE_Tnp_IS1595"/>
    <property type="match status" value="1"/>
</dbReference>
<proteinExistence type="predicted"/>
<dbReference type="RefSeq" id="WP_395126778.1">
    <property type="nucleotide sequence ID" value="NZ_JBIMSP010000181.1"/>
</dbReference>
<dbReference type="Proteomes" id="UP001609176">
    <property type="component" value="Unassembled WGS sequence"/>
</dbReference>
<organism evidence="2 3">
    <name type="scientific">Antrihabitans spumae</name>
    <dbReference type="NCBI Taxonomy" id="3373370"/>
    <lineage>
        <taxon>Bacteria</taxon>
        <taxon>Bacillati</taxon>
        <taxon>Actinomycetota</taxon>
        <taxon>Actinomycetes</taxon>
        <taxon>Mycobacteriales</taxon>
        <taxon>Nocardiaceae</taxon>
        <taxon>Antrihabitans</taxon>
    </lineage>
</organism>
<name>A0ABW7KUK2_9NOCA</name>
<protein>
    <submittedName>
        <fullName evidence="2">IS1595 family transposase</fullName>
    </submittedName>
</protein>
<evidence type="ECO:0000313" key="2">
    <source>
        <dbReference type="EMBL" id="MFH5246117.1"/>
    </source>
</evidence>
<feature type="non-terminal residue" evidence="2">
    <location>
        <position position="300"/>
    </location>
</feature>
<dbReference type="NCBIfam" id="NF033547">
    <property type="entry name" value="transpos_IS1595"/>
    <property type="match status" value="1"/>
</dbReference>
<reference evidence="2 3" key="1">
    <citation type="submission" date="2024-10" db="EMBL/GenBank/DDBJ databases">
        <authorList>
            <person name="Riesco R."/>
        </authorList>
    </citation>
    <scope>NUCLEOTIDE SEQUENCE [LARGE SCALE GENOMIC DNA]</scope>
    <source>
        <strain evidence="2 3">NCIMB 15448</strain>
    </source>
</reference>
<dbReference type="EMBL" id="JBIMSP010000181">
    <property type="protein sequence ID" value="MFH5246117.1"/>
    <property type="molecule type" value="Genomic_DNA"/>
</dbReference>
<dbReference type="Pfam" id="PF12760">
    <property type="entry name" value="Zn_ribbon_IS1595"/>
    <property type="match status" value="1"/>
</dbReference>
<comment type="caution">
    <text evidence="2">The sequence shown here is derived from an EMBL/GenBank/DDBJ whole genome shotgun (WGS) entry which is preliminary data.</text>
</comment>
<feature type="domain" description="ISXO2-like transposase" evidence="1">
    <location>
        <begin position="138"/>
        <end position="287"/>
    </location>
</feature>
<evidence type="ECO:0000259" key="1">
    <source>
        <dbReference type="SMART" id="SM01126"/>
    </source>
</evidence>
<dbReference type="Pfam" id="PF12762">
    <property type="entry name" value="DDE_Tnp_IS1595"/>
    <property type="match status" value="1"/>
</dbReference>
<dbReference type="InterPro" id="IPR024445">
    <property type="entry name" value="Tnp_ISXO2-like"/>
</dbReference>
<evidence type="ECO:0000313" key="3">
    <source>
        <dbReference type="Proteomes" id="UP001609176"/>
    </source>
</evidence>
<accession>A0ABW7KUK2</accession>